<dbReference type="OrthoDB" id="10057240at2759"/>
<evidence type="ECO:0000256" key="1">
    <source>
        <dbReference type="SAM" id="MobiDB-lite"/>
    </source>
</evidence>
<protein>
    <recommendedName>
        <fullName evidence="2">PiggyBac transposable element-derived protein domain-containing protein</fullName>
    </recommendedName>
</protein>
<comment type="caution">
    <text evidence="3">The sequence shown here is derived from an EMBL/GenBank/DDBJ whole genome shotgun (WGS) entry which is preliminary data.</text>
</comment>
<feature type="compositionally biased region" description="Acidic residues" evidence="1">
    <location>
        <begin position="1"/>
        <end position="12"/>
    </location>
</feature>
<gene>
    <name evidence="3" type="ORF">AVEN_23018_1</name>
</gene>
<dbReference type="AlphaFoldDB" id="A0A4Y2LKE2"/>
<sequence length="181" mass="20667">MSLADESDDSEPEMILPPDPDIVTDDEKIDDACTSIEHGHAIFDEKLHRETAGSFEILKEKNDAEFISTPKWTNRTPKISSAPKSFYNEHHQKITDMISGKSPSELFEMMVENMIAQAVEESNKYAGQQNNHDFCQKIVEFKQFLGIIFYSGHHISPREKLRRENAPDTGTTLVRQAMPRK</sequence>
<keyword evidence="4" id="KW-1185">Reference proteome</keyword>
<reference evidence="3 4" key="1">
    <citation type="journal article" date="2019" name="Sci. Rep.">
        <title>Orb-weaving spider Araneus ventricosus genome elucidates the spidroin gene catalogue.</title>
        <authorList>
            <person name="Kono N."/>
            <person name="Nakamura H."/>
            <person name="Ohtoshi R."/>
            <person name="Moran D.A.P."/>
            <person name="Shinohara A."/>
            <person name="Yoshida Y."/>
            <person name="Fujiwara M."/>
            <person name="Mori M."/>
            <person name="Tomita M."/>
            <person name="Arakawa K."/>
        </authorList>
    </citation>
    <scope>NUCLEOTIDE SEQUENCE [LARGE SCALE GENOMIC DNA]</scope>
</reference>
<feature type="domain" description="PiggyBac transposable element-derived protein" evidence="2">
    <location>
        <begin position="102"/>
        <end position="180"/>
    </location>
</feature>
<name>A0A4Y2LKE2_ARAVE</name>
<accession>A0A4Y2LKE2</accession>
<dbReference type="InterPro" id="IPR029526">
    <property type="entry name" value="PGBD"/>
</dbReference>
<dbReference type="Pfam" id="PF13843">
    <property type="entry name" value="DDE_Tnp_1_7"/>
    <property type="match status" value="1"/>
</dbReference>
<evidence type="ECO:0000259" key="2">
    <source>
        <dbReference type="Pfam" id="PF13843"/>
    </source>
</evidence>
<dbReference type="Proteomes" id="UP000499080">
    <property type="component" value="Unassembled WGS sequence"/>
</dbReference>
<evidence type="ECO:0000313" key="4">
    <source>
        <dbReference type="Proteomes" id="UP000499080"/>
    </source>
</evidence>
<organism evidence="3 4">
    <name type="scientific">Araneus ventricosus</name>
    <name type="common">Orbweaver spider</name>
    <name type="synonym">Epeira ventricosa</name>
    <dbReference type="NCBI Taxonomy" id="182803"/>
    <lineage>
        <taxon>Eukaryota</taxon>
        <taxon>Metazoa</taxon>
        <taxon>Ecdysozoa</taxon>
        <taxon>Arthropoda</taxon>
        <taxon>Chelicerata</taxon>
        <taxon>Arachnida</taxon>
        <taxon>Araneae</taxon>
        <taxon>Araneomorphae</taxon>
        <taxon>Entelegynae</taxon>
        <taxon>Araneoidea</taxon>
        <taxon>Araneidae</taxon>
        <taxon>Araneus</taxon>
    </lineage>
</organism>
<feature type="region of interest" description="Disordered" evidence="1">
    <location>
        <begin position="1"/>
        <end position="25"/>
    </location>
</feature>
<dbReference type="EMBL" id="BGPR01005997">
    <property type="protein sequence ID" value="GBN15208.1"/>
    <property type="molecule type" value="Genomic_DNA"/>
</dbReference>
<proteinExistence type="predicted"/>
<evidence type="ECO:0000313" key="3">
    <source>
        <dbReference type="EMBL" id="GBN15208.1"/>
    </source>
</evidence>